<evidence type="ECO:0008006" key="4">
    <source>
        <dbReference type="Google" id="ProtNLM"/>
    </source>
</evidence>
<feature type="transmembrane region" description="Helical" evidence="1">
    <location>
        <begin position="49"/>
        <end position="69"/>
    </location>
</feature>
<feature type="transmembrane region" description="Helical" evidence="1">
    <location>
        <begin position="114"/>
        <end position="138"/>
    </location>
</feature>
<accession>A0AAV5WTG8</accession>
<proteinExistence type="predicted"/>
<keyword evidence="1" id="KW-0472">Membrane</keyword>
<keyword evidence="1" id="KW-0812">Transmembrane</keyword>
<dbReference type="Proteomes" id="UP001432322">
    <property type="component" value="Unassembled WGS sequence"/>
</dbReference>
<evidence type="ECO:0000313" key="3">
    <source>
        <dbReference type="Proteomes" id="UP001432322"/>
    </source>
</evidence>
<feature type="non-terminal residue" evidence="2">
    <location>
        <position position="1"/>
    </location>
</feature>
<evidence type="ECO:0000256" key="1">
    <source>
        <dbReference type="SAM" id="Phobius"/>
    </source>
</evidence>
<evidence type="ECO:0000313" key="2">
    <source>
        <dbReference type="EMBL" id="GMT34623.1"/>
    </source>
</evidence>
<dbReference type="AlphaFoldDB" id="A0AAV5WTG8"/>
<feature type="transmembrane region" description="Helical" evidence="1">
    <location>
        <begin position="144"/>
        <end position="164"/>
    </location>
</feature>
<sequence length="199" mass="22623">PIPIWRCYHILMETPPPSYNELFECQPSIVTIPIYDKNKARKARKIAKFHMLVTSISAICIISWAFYVATGRGKASLFINHYQLLFFLSLTPLPCVVSGYWGMKGRQANFILPLIIYTAIQLVVFTIFSFSCIIFALYCVVMSLHTVAVAPLFLFLFILLPALIQSYHGLNAFIAVRQNIIDNKDAFRLEQARALVLSL</sequence>
<comment type="caution">
    <text evidence="2">The sequence shown here is derived from an EMBL/GenBank/DDBJ whole genome shotgun (WGS) entry which is preliminary data.</text>
</comment>
<name>A0AAV5WTG8_9BILA</name>
<keyword evidence="1" id="KW-1133">Transmembrane helix</keyword>
<gene>
    <name evidence="2" type="ORF">PFISCL1PPCAC_25920</name>
</gene>
<dbReference type="EMBL" id="BTSY01000006">
    <property type="protein sequence ID" value="GMT34623.1"/>
    <property type="molecule type" value="Genomic_DNA"/>
</dbReference>
<keyword evidence="3" id="KW-1185">Reference proteome</keyword>
<feature type="transmembrane region" description="Helical" evidence="1">
    <location>
        <begin position="81"/>
        <end position="102"/>
    </location>
</feature>
<reference evidence="2" key="1">
    <citation type="submission" date="2023-10" db="EMBL/GenBank/DDBJ databases">
        <title>Genome assembly of Pristionchus species.</title>
        <authorList>
            <person name="Yoshida K."/>
            <person name="Sommer R.J."/>
        </authorList>
    </citation>
    <scope>NUCLEOTIDE SEQUENCE</scope>
    <source>
        <strain evidence="2">RS5133</strain>
    </source>
</reference>
<protein>
    <recommendedName>
        <fullName evidence="4">G protein-coupled receptor</fullName>
    </recommendedName>
</protein>
<organism evidence="2 3">
    <name type="scientific">Pristionchus fissidentatus</name>
    <dbReference type="NCBI Taxonomy" id="1538716"/>
    <lineage>
        <taxon>Eukaryota</taxon>
        <taxon>Metazoa</taxon>
        <taxon>Ecdysozoa</taxon>
        <taxon>Nematoda</taxon>
        <taxon>Chromadorea</taxon>
        <taxon>Rhabditida</taxon>
        <taxon>Rhabditina</taxon>
        <taxon>Diplogasteromorpha</taxon>
        <taxon>Diplogasteroidea</taxon>
        <taxon>Neodiplogasteridae</taxon>
        <taxon>Pristionchus</taxon>
    </lineage>
</organism>